<proteinExistence type="predicted"/>
<comment type="caution">
    <text evidence="1">The sequence shown here is derived from an EMBL/GenBank/DDBJ whole genome shotgun (WGS) entry which is preliminary data.</text>
</comment>
<protein>
    <submittedName>
        <fullName evidence="1">Uncharacterized protein</fullName>
    </submittedName>
</protein>
<sequence length="93" mass="10768">MEIAGHWRENLPEPSKTYPHLIFLYPEELATRQRELLFKRLEVAASKNGQILVISDCHYSRAGFYVVYEEIGEAGSNLIDIDRIVDDWSDRDG</sequence>
<name>M7CS49_9GAMM</name>
<keyword evidence="2" id="KW-1185">Reference proteome</keyword>
<evidence type="ECO:0000313" key="1">
    <source>
        <dbReference type="EMBL" id="EMP56431.1"/>
    </source>
</evidence>
<dbReference type="Proteomes" id="UP000011960">
    <property type="component" value="Unassembled WGS sequence"/>
</dbReference>
<dbReference type="EMBL" id="APAT01000014">
    <property type="protein sequence ID" value="EMP56431.1"/>
    <property type="molecule type" value="Genomic_DNA"/>
</dbReference>
<dbReference type="AlphaFoldDB" id="M7CS49"/>
<organism evidence="1 2">
    <name type="scientific">Marinobacter santoriniensis NKSG1</name>
    <dbReference type="NCBI Taxonomy" id="1288826"/>
    <lineage>
        <taxon>Bacteria</taxon>
        <taxon>Pseudomonadati</taxon>
        <taxon>Pseudomonadota</taxon>
        <taxon>Gammaproteobacteria</taxon>
        <taxon>Pseudomonadales</taxon>
        <taxon>Marinobacteraceae</taxon>
        <taxon>Marinobacter</taxon>
    </lineage>
</organism>
<accession>M7CS49</accession>
<gene>
    <name evidence="1" type="ORF">MSNKSG1_05783</name>
</gene>
<reference evidence="1 2" key="1">
    <citation type="journal article" date="2013" name="Genome Announc.">
        <title>Genome Sequence of Hydrothermal Arsenic-Respiring Bacterium Marinobacter santoriniensis NKSG1T.</title>
        <authorList>
            <person name="Handley K.M."/>
            <person name="Upton M."/>
            <person name="Beatson S.A."/>
            <person name="Hery M."/>
            <person name="Lloyd J.R."/>
        </authorList>
    </citation>
    <scope>NUCLEOTIDE SEQUENCE [LARGE SCALE GENOMIC DNA]</scope>
    <source>
        <strain evidence="1 2">NKSG1</strain>
    </source>
</reference>
<evidence type="ECO:0000313" key="2">
    <source>
        <dbReference type="Proteomes" id="UP000011960"/>
    </source>
</evidence>